<gene>
    <name evidence="1" type="ORF">GCM10009549_34090</name>
</gene>
<protein>
    <submittedName>
        <fullName evidence="1">Uncharacterized protein</fullName>
    </submittedName>
</protein>
<keyword evidence="2" id="KW-1185">Reference proteome</keyword>
<comment type="caution">
    <text evidence="1">The sequence shown here is derived from an EMBL/GenBank/DDBJ whole genome shotgun (WGS) entry which is preliminary data.</text>
</comment>
<accession>A0ABN1NVV5</accession>
<evidence type="ECO:0000313" key="2">
    <source>
        <dbReference type="Proteomes" id="UP001501005"/>
    </source>
</evidence>
<dbReference type="EMBL" id="BAAAHG010000027">
    <property type="protein sequence ID" value="GAA0917296.1"/>
    <property type="molecule type" value="Genomic_DNA"/>
</dbReference>
<proteinExistence type="predicted"/>
<evidence type="ECO:0000313" key="1">
    <source>
        <dbReference type="EMBL" id="GAA0917296.1"/>
    </source>
</evidence>
<dbReference type="RefSeq" id="WP_344050501.1">
    <property type="nucleotide sequence ID" value="NZ_BAAAHG010000027.1"/>
</dbReference>
<organism evidence="1 2">
    <name type="scientific">Streptomyces thermoalcalitolerans</name>
    <dbReference type="NCBI Taxonomy" id="65605"/>
    <lineage>
        <taxon>Bacteria</taxon>
        <taxon>Bacillati</taxon>
        <taxon>Actinomycetota</taxon>
        <taxon>Actinomycetes</taxon>
        <taxon>Kitasatosporales</taxon>
        <taxon>Streptomycetaceae</taxon>
        <taxon>Streptomyces</taxon>
    </lineage>
</organism>
<reference evidence="1 2" key="1">
    <citation type="journal article" date="2019" name="Int. J. Syst. Evol. Microbiol.">
        <title>The Global Catalogue of Microorganisms (GCM) 10K type strain sequencing project: providing services to taxonomists for standard genome sequencing and annotation.</title>
        <authorList>
            <consortium name="The Broad Institute Genomics Platform"/>
            <consortium name="The Broad Institute Genome Sequencing Center for Infectious Disease"/>
            <person name="Wu L."/>
            <person name="Ma J."/>
        </authorList>
    </citation>
    <scope>NUCLEOTIDE SEQUENCE [LARGE SCALE GENOMIC DNA]</scope>
    <source>
        <strain evidence="1 2">JCM 10673</strain>
    </source>
</reference>
<dbReference type="Proteomes" id="UP001501005">
    <property type="component" value="Unassembled WGS sequence"/>
</dbReference>
<name>A0ABN1NVV5_9ACTN</name>
<sequence>MGASPEELGHRPSHLRTELRGAVRARDEEALVTLFPTKSCPLPKPGRIAVTVVNHYGDEILKAVET</sequence>